<dbReference type="Proteomes" id="UP000030106">
    <property type="component" value="Unassembled WGS sequence"/>
</dbReference>
<dbReference type="InterPro" id="IPR011050">
    <property type="entry name" value="Pectin_lyase_fold/virulence"/>
</dbReference>
<protein>
    <recommendedName>
        <fullName evidence="5">Right handed beta helix domain-containing protein</fullName>
    </recommendedName>
</protein>
<feature type="signal peptide" evidence="2">
    <location>
        <begin position="1"/>
        <end position="20"/>
    </location>
</feature>
<dbReference type="EMBL" id="ANFO01000942">
    <property type="protein sequence ID" value="KGQ05519.1"/>
    <property type="molecule type" value="Genomic_DNA"/>
</dbReference>
<dbReference type="InterPro" id="IPR012334">
    <property type="entry name" value="Pectin_lyas_fold"/>
</dbReference>
<name>A0A0A2VXP1_BEABA</name>
<dbReference type="OrthoDB" id="3432466at2759"/>
<dbReference type="Gene3D" id="2.160.20.10">
    <property type="entry name" value="Single-stranded right-handed beta-helix, Pectin lyase-like"/>
    <property type="match status" value="1"/>
</dbReference>
<evidence type="ECO:0008006" key="5">
    <source>
        <dbReference type="Google" id="ProtNLM"/>
    </source>
</evidence>
<comment type="caution">
    <text evidence="3">The sequence shown here is derived from an EMBL/GenBank/DDBJ whole genome shotgun (WGS) entry which is preliminary data.</text>
</comment>
<dbReference type="SUPFAM" id="SSF51126">
    <property type="entry name" value="Pectin lyase-like"/>
    <property type="match status" value="1"/>
</dbReference>
<organism evidence="3 4">
    <name type="scientific">Beauveria bassiana D1-5</name>
    <dbReference type="NCBI Taxonomy" id="1245745"/>
    <lineage>
        <taxon>Eukaryota</taxon>
        <taxon>Fungi</taxon>
        <taxon>Dikarya</taxon>
        <taxon>Ascomycota</taxon>
        <taxon>Pezizomycotina</taxon>
        <taxon>Sordariomycetes</taxon>
        <taxon>Hypocreomycetidae</taxon>
        <taxon>Hypocreales</taxon>
        <taxon>Cordycipitaceae</taxon>
        <taxon>Beauveria</taxon>
    </lineage>
</organism>
<evidence type="ECO:0000256" key="1">
    <source>
        <dbReference type="SAM" id="MobiDB-lite"/>
    </source>
</evidence>
<accession>A0A0A2VXP1</accession>
<feature type="region of interest" description="Disordered" evidence="1">
    <location>
        <begin position="470"/>
        <end position="490"/>
    </location>
</feature>
<keyword evidence="2" id="KW-0732">Signal</keyword>
<feature type="chain" id="PRO_5001996158" description="Right handed beta helix domain-containing protein" evidence="2">
    <location>
        <begin position="21"/>
        <end position="490"/>
    </location>
</feature>
<dbReference type="SMART" id="SM00710">
    <property type="entry name" value="PbH1"/>
    <property type="match status" value="8"/>
</dbReference>
<dbReference type="HOGENOM" id="CLU_017311_0_1_1"/>
<gene>
    <name evidence="3" type="ORF">BBAD15_g9266</name>
</gene>
<proteinExistence type="predicted"/>
<evidence type="ECO:0000256" key="2">
    <source>
        <dbReference type="SAM" id="SignalP"/>
    </source>
</evidence>
<evidence type="ECO:0000313" key="4">
    <source>
        <dbReference type="Proteomes" id="UP000030106"/>
    </source>
</evidence>
<sequence>MLYSVRSLGAVGALISVAQATQYYIDCSASSSGSGTLASPWNSLAQANTPTFQPGDIIALKAGTECVGVLSPQGVGTAEAVIQITKYSSDDGVHANPIINGNGAAAAVTLTNQDHWRISHLTVTNPASNLRARQGIHVTASDGTTHTGITIDGNTVHHVAGQTDKDKHTDAFVLSCGILVDVDAKTRSRYDDVLVRANTVSDCGGGGIKVRVGTSTTSRGHRTRITQNTVRACGGDGIIASFSHTPLLDYNTAADLGTGAYPWTGGNFAGIWVLGDHDPTISHNVVYGSVMSKFDSQAFDCDWGNTGTCTVEYNYSRDNAGGAFLNCDDCGEYSGGANQVIRYNVFQNDCRIYSNGEKPTLSFYQNVWYCDKKRFDLTLPPKTQFINNIIVGNGKSSLPNRSGVEWKSNVFHNVDRPTNNGIKGDPGFVNPGSGGETLESAAGYRLKSGSPALHNGQVISNNGGVDFFGNPVSQTSKPNIGAYEGPGVSK</sequence>
<dbReference type="InterPro" id="IPR006626">
    <property type="entry name" value="PbH1"/>
</dbReference>
<dbReference type="eggNOG" id="ENOG502T7S4">
    <property type="taxonomic scope" value="Eukaryota"/>
</dbReference>
<evidence type="ECO:0000313" key="3">
    <source>
        <dbReference type="EMBL" id="KGQ05519.1"/>
    </source>
</evidence>
<reference evidence="3 4" key="1">
    <citation type="submission" date="2012-10" db="EMBL/GenBank/DDBJ databases">
        <title>Genome sequencing and analysis of entomopathogenic fungi Beauveria bassiana D1-5.</title>
        <authorList>
            <person name="Li Q."/>
            <person name="Wang L."/>
            <person name="Zhang Z."/>
            <person name="Wang Q."/>
            <person name="Ren J."/>
            <person name="Wang M."/>
            <person name="Xu W."/>
            <person name="Wang J."/>
            <person name="Lu Y."/>
            <person name="Du Q."/>
            <person name="Sun Z."/>
        </authorList>
    </citation>
    <scope>NUCLEOTIDE SEQUENCE [LARGE SCALE GENOMIC DNA]</scope>
    <source>
        <strain evidence="3 4">D1-5</strain>
    </source>
</reference>
<dbReference type="AlphaFoldDB" id="A0A0A2VXP1"/>